<evidence type="ECO:0000313" key="2">
    <source>
        <dbReference type="Proteomes" id="UP000257002"/>
    </source>
</evidence>
<organism evidence="1 2">
    <name type="scientific">Microcystis wesenbergii TW10</name>
    <dbReference type="NCBI Taxonomy" id="2060474"/>
    <lineage>
        <taxon>Bacteria</taxon>
        <taxon>Bacillati</taxon>
        <taxon>Cyanobacteriota</taxon>
        <taxon>Cyanophyceae</taxon>
        <taxon>Oscillatoriophycideae</taxon>
        <taxon>Chroococcales</taxon>
        <taxon>Microcystaceae</taxon>
        <taxon>Microcystis</taxon>
    </lineage>
</organism>
<reference evidence="1 2" key="1">
    <citation type="submission" date="2017-10" db="EMBL/GenBank/DDBJ databases">
        <title>A large-scale comparative metagenomic study reveals the eutrophication-driven functional interactions in six Microcystis-epibionts communities.</title>
        <authorList>
            <person name="Li Q."/>
            <person name="Lin F."/>
        </authorList>
    </citation>
    <scope>NUCLEOTIDE SEQUENCE [LARGE SCALE GENOMIC DNA]</scope>
    <source>
        <strain evidence="1">TW10</strain>
    </source>
</reference>
<evidence type="ECO:0000313" key="1">
    <source>
        <dbReference type="EMBL" id="REJ58286.1"/>
    </source>
</evidence>
<feature type="non-terminal residue" evidence="1">
    <location>
        <position position="1"/>
    </location>
</feature>
<dbReference type="AlphaFoldDB" id="A0A3E0MF40"/>
<dbReference type="EMBL" id="QQWD01000001">
    <property type="protein sequence ID" value="REJ58286.1"/>
    <property type="molecule type" value="Genomic_DNA"/>
</dbReference>
<protein>
    <submittedName>
        <fullName evidence="1">Uncharacterized protein</fullName>
    </submittedName>
</protein>
<proteinExistence type="predicted"/>
<comment type="caution">
    <text evidence="1">The sequence shown here is derived from an EMBL/GenBank/DDBJ whole genome shotgun (WGS) entry which is preliminary data.</text>
</comment>
<accession>A0A3E0MF40</accession>
<dbReference type="Proteomes" id="UP000257002">
    <property type="component" value="Unassembled WGS sequence"/>
</dbReference>
<sequence>ALSSLTCYPLHKMCQALRKKADKPQPARELEFHGQATKPLKSCYARIVAEKAKLRFSLWMGFN</sequence>
<name>A0A3E0MF40_9CHRO</name>
<gene>
    <name evidence="1" type="ORF">DWQ51_01125</name>
</gene>